<dbReference type="AlphaFoldDB" id="A0A1Q9EHG8"/>
<dbReference type="EMBL" id="LSRX01000152">
    <property type="protein sequence ID" value="OLQ06818.1"/>
    <property type="molecule type" value="Genomic_DNA"/>
</dbReference>
<dbReference type="Gene3D" id="4.10.1000.40">
    <property type="match status" value="1"/>
</dbReference>
<dbReference type="PANTHER" id="PTHR47447:SF28">
    <property type="entry name" value="PENTACOTRIPEPTIDE-REPEAT REGION OF PRORP DOMAIN-CONTAINING PROTEIN"/>
    <property type="match status" value="1"/>
</dbReference>
<evidence type="ECO:0000313" key="5">
    <source>
        <dbReference type="Proteomes" id="UP000186817"/>
    </source>
</evidence>
<feature type="region of interest" description="Disordered" evidence="3">
    <location>
        <begin position="31"/>
        <end position="54"/>
    </location>
</feature>
<evidence type="ECO:0000256" key="1">
    <source>
        <dbReference type="ARBA" id="ARBA00022737"/>
    </source>
</evidence>
<dbReference type="Proteomes" id="UP000186817">
    <property type="component" value="Unassembled WGS sequence"/>
</dbReference>
<keyword evidence="5" id="KW-1185">Reference proteome</keyword>
<dbReference type="PROSITE" id="PS51375">
    <property type="entry name" value="PPR"/>
    <property type="match status" value="1"/>
</dbReference>
<comment type="caution">
    <text evidence="4">The sequence shown here is derived from an EMBL/GenBank/DDBJ whole genome shotgun (WGS) entry which is preliminary data.</text>
</comment>
<sequence>MEPPPAFQKRGVPPRVPGVQVRPVQVAQVPRAQPLAVPPGTAATRPRPFAFPPPRLPVPDSLRQAVQPVPGRNEICKFGSSCERAGCWYLHPFGRAIDLNPLKAMCHWGAACDKVDCWRIHPPERDDFVTPPQDFCLYLDEIPMVRPDVAALPTDKEVFIDPLPFEKGTEELGQFLAAFGEVEEGLHHLKELNSLRLSTVALISAAITACGTAGGDRKWSAARELLSDARQTFVRCNIIVTNAAISCFEHCQAWQQSISMLASAQAEDLRPDTITYNTAIRIAQHKTWPWSQACFLLCDLRELALKGDLISRNTALTVCRGAWQEALVIHAEIQHYGLEADVVTCAATISLCEGLRWTLGLSLVKCLVLKQIRGNTVVYNSAMTSTQRAEDPGHALGLFESLRPQTLRPSLVSCNAVLSAFEKSQSKWKESLAFLRNCLRTSFRLDVISCNSVISAVEKSGRWQEAFCVFNTMDAVDIGHDVVSCSAVISACEKPNIWQSVLRFLAKIEGSSLEAHTISFNAAISACGSQEWQQALLLLRSMRHKSLQVTVASLNTAISACDKGANWKQALALLAWLYEIGVKPDAITYNAAASACEKCSRWIAALQLCKALPKVQIPPTTITFNTAMAACGKAGHLRLCLQLLADLVLQRLEADVVTYSTAISACDPQDWQTALSLLGQMEHTGLEINLVCYSAALQACGRSTQWQRGLILYSRFERSQPVLRFDVVPLSAVLESLESSRQQLLLVQLLPRVEMMCYQGMQ</sequence>
<dbReference type="InterPro" id="IPR002885">
    <property type="entry name" value="PPR_rpt"/>
</dbReference>
<dbReference type="Gene3D" id="1.25.40.10">
    <property type="entry name" value="Tetratricopeptide repeat domain"/>
    <property type="match status" value="4"/>
</dbReference>
<dbReference type="Pfam" id="PF13812">
    <property type="entry name" value="PPR_3"/>
    <property type="match status" value="3"/>
</dbReference>
<evidence type="ECO:0000256" key="2">
    <source>
        <dbReference type="PROSITE-ProRule" id="PRU00708"/>
    </source>
</evidence>
<reference evidence="4 5" key="1">
    <citation type="submission" date="2016-02" db="EMBL/GenBank/DDBJ databases">
        <title>Genome analysis of coral dinoflagellate symbionts highlights evolutionary adaptations to a symbiotic lifestyle.</title>
        <authorList>
            <person name="Aranda M."/>
            <person name="Li Y."/>
            <person name="Liew Y.J."/>
            <person name="Baumgarten S."/>
            <person name="Simakov O."/>
            <person name="Wilson M."/>
            <person name="Piel J."/>
            <person name="Ashoor H."/>
            <person name="Bougouffa S."/>
            <person name="Bajic V.B."/>
            <person name="Ryu T."/>
            <person name="Ravasi T."/>
            <person name="Bayer T."/>
            <person name="Micklem G."/>
            <person name="Kim H."/>
            <person name="Bhak J."/>
            <person name="Lajeunesse T.C."/>
            <person name="Voolstra C.R."/>
        </authorList>
    </citation>
    <scope>NUCLEOTIDE SEQUENCE [LARGE SCALE GENOMIC DNA]</scope>
    <source>
        <strain evidence="4 5">CCMP2467</strain>
    </source>
</reference>
<organism evidence="4 5">
    <name type="scientific">Symbiodinium microadriaticum</name>
    <name type="common">Dinoflagellate</name>
    <name type="synonym">Zooxanthella microadriatica</name>
    <dbReference type="NCBI Taxonomy" id="2951"/>
    <lineage>
        <taxon>Eukaryota</taxon>
        <taxon>Sar</taxon>
        <taxon>Alveolata</taxon>
        <taxon>Dinophyceae</taxon>
        <taxon>Suessiales</taxon>
        <taxon>Symbiodiniaceae</taxon>
        <taxon>Symbiodinium</taxon>
    </lineage>
</organism>
<proteinExistence type="predicted"/>
<name>A0A1Q9EHG8_SYMMI</name>
<feature type="repeat" description="PPR" evidence="2">
    <location>
        <begin position="446"/>
        <end position="480"/>
    </location>
</feature>
<evidence type="ECO:0000313" key="4">
    <source>
        <dbReference type="EMBL" id="OLQ06818.1"/>
    </source>
</evidence>
<dbReference type="OrthoDB" id="185373at2759"/>
<dbReference type="InterPro" id="IPR011990">
    <property type="entry name" value="TPR-like_helical_dom_sf"/>
</dbReference>
<feature type="compositionally biased region" description="Low complexity" evidence="3">
    <location>
        <begin position="31"/>
        <end position="48"/>
    </location>
</feature>
<keyword evidence="1" id="KW-0677">Repeat</keyword>
<evidence type="ECO:0000256" key="3">
    <source>
        <dbReference type="SAM" id="MobiDB-lite"/>
    </source>
</evidence>
<gene>
    <name evidence="4" type="ORF">AK812_SmicGene9903</name>
</gene>
<protein>
    <submittedName>
        <fullName evidence="4">Pentatricopeptide repeat-containing protein, chloroplastic</fullName>
    </submittedName>
</protein>
<dbReference type="PANTHER" id="PTHR47447">
    <property type="entry name" value="OS03G0856100 PROTEIN"/>
    <property type="match status" value="1"/>
</dbReference>
<accession>A0A1Q9EHG8</accession>